<sequence length="29" mass="3598">MRSMERRCLRCFLYNFFILFVAIMSPCHL</sequence>
<dbReference type="EMBL" id="BK032529">
    <property type="protein sequence ID" value="DAF46021.1"/>
    <property type="molecule type" value="Genomic_DNA"/>
</dbReference>
<accession>A0A8S5S4R2</accession>
<keyword evidence="1" id="KW-1133">Transmembrane helix</keyword>
<evidence type="ECO:0000313" key="2">
    <source>
        <dbReference type="EMBL" id="DAF46021.1"/>
    </source>
</evidence>
<proteinExistence type="predicted"/>
<evidence type="ECO:0000256" key="1">
    <source>
        <dbReference type="SAM" id="Phobius"/>
    </source>
</evidence>
<reference evidence="2" key="1">
    <citation type="journal article" date="2021" name="Proc. Natl. Acad. Sci. U.S.A.">
        <title>A Catalog of Tens of Thousands of Viruses from Human Metagenomes Reveals Hidden Associations with Chronic Diseases.</title>
        <authorList>
            <person name="Tisza M.J."/>
            <person name="Buck C.B."/>
        </authorList>
    </citation>
    <scope>NUCLEOTIDE SEQUENCE</scope>
    <source>
        <strain evidence="2">CthAo37</strain>
    </source>
</reference>
<keyword evidence="1" id="KW-0812">Transmembrane</keyword>
<feature type="transmembrane region" description="Helical" evidence="1">
    <location>
        <begin position="12"/>
        <end position="28"/>
    </location>
</feature>
<organism evidence="2">
    <name type="scientific">Myoviridae sp. cthAo37</name>
    <dbReference type="NCBI Taxonomy" id="2827701"/>
    <lineage>
        <taxon>Viruses</taxon>
        <taxon>Duplodnaviria</taxon>
        <taxon>Heunggongvirae</taxon>
        <taxon>Uroviricota</taxon>
        <taxon>Caudoviricetes</taxon>
    </lineage>
</organism>
<protein>
    <submittedName>
        <fullName evidence="2">Uncharacterized protein</fullName>
    </submittedName>
</protein>
<name>A0A8S5S4R2_9CAUD</name>
<keyword evidence="1" id="KW-0472">Membrane</keyword>